<organism evidence="2 3">
    <name type="scientific">Knufia fluminis</name>
    <dbReference type="NCBI Taxonomy" id="191047"/>
    <lineage>
        <taxon>Eukaryota</taxon>
        <taxon>Fungi</taxon>
        <taxon>Dikarya</taxon>
        <taxon>Ascomycota</taxon>
        <taxon>Pezizomycotina</taxon>
        <taxon>Eurotiomycetes</taxon>
        <taxon>Chaetothyriomycetidae</taxon>
        <taxon>Chaetothyriales</taxon>
        <taxon>Trichomeriaceae</taxon>
        <taxon>Knufia</taxon>
    </lineage>
</organism>
<evidence type="ECO:0000313" key="2">
    <source>
        <dbReference type="EMBL" id="KAK5950994.1"/>
    </source>
</evidence>
<dbReference type="PANTHER" id="PTHR12224">
    <property type="entry name" value="BETA-1,4-MANNOSYL-GLYCOPROTEIN BETA-1,4-N-ACETYLGLUCOSAMINYL-TRANSFERASE"/>
    <property type="match status" value="1"/>
</dbReference>
<protein>
    <submittedName>
        <fullName evidence="2">Uncharacterized protein</fullName>
    </submittedName>
</protein>
<keyword evidence="1" id="KW-0472">Membrane</keyword>
<reference evidence="2 3" key="1">
    <citation type="submission" date="2022-12" db="EMBL/GenBank/DDBJ databases">
        <title>Genomic features and morphological characterization of a novel Knufia sp. strain isolated from spacecraft assembly facility.</title>
        <authorList>
            <person name="Teixeira M."/>
            <person name="Chander A.M."/>
            <person name="Stajich J.E."/>
            <person name="Venkateswaran K."/>
        </authorList>
    </citation>
    <scope>NUCLEOTIDE SEQUENCE [LARGE SCALE GENOMIC DNA]</scope>
    <source>
        <strain evidence="2 3">FJI-L2-BK-P2</strain>
    </source>
</reference>
<evidence type="ECO:0000256" key="1">
    <source>
        <dbReference type="SAM" id="Phobius"/>
    </source>
</evidence>
<dbReference type="GO" id="GO:0003830">
    <property type="term" value="F:beta-1,4-mannosylglycoprotein 4-beta-N-acetylglucosaminyltransferase activity"/>
    <property type="evidence" value="ECO:0007669"/>
    <property type="project" value="InterPro"/>
</dbReference>
<comment type="caution">
    <text evidence="2">The sequence shown here is derived from an EMBL/GenBank/DDBJ whole genome shotgun (WGS) entry which is preliminary data.</text>
</comment>
<name>A0AAN8EB00_9EURO</name>
<keyword evidence="1" id="KW-0812">Transmembrane</keyword>
<evidence type="ECO:0000313" key="3">
    <source>
        <dbReference type="Proteomes" id="UP001316803"/>
    </source>
</evidence>
<proteinExistence type="predicted"/>
<dbReference type="AlphaFoldDB" id="A0AAN8EB00"/>
<dbReference type="InterPro" id="IPR006813">
    <property type="entry name" value="Glyco_trans_17"/>
</dbReference>
<keyword evidence="1" id="KW-1133">Transmembrane helix</keyword>
<keyword evidence="3" id="KW-1185">Reference proteome</keyword>
<feature type="transmembrane region" description="Helical" evidence="1">
    <location>
        <begin position="21"/>
        <end position="44"/>
    </location>
</feature>
<dbReference type="Pfam" id="PF04724">
    <property type="entry name" value="Glyco_transf_17"/>
    <property type="match status" value="1"/>
</dbReference>
<dbReference type="GO" id="GO:0016020">
    <property type="term" value="C:membrane"/>
    <property type="evidence" value="ECO:0007669"/>
    <property type="project" value="InterPro"/>
</dbReference>
<gene>
    <name evidence="2" type="ORF">OHC33_008066</name>
</gene>
<dbReference type="PANTHER" id="PTHR12224:SF0">
    <property type="entry name" value="BETA-1,4-MANNOSYL-GLYCOPROTEIN 4-BETA-N-ACETYLGLUCOSAMINYLTRANSFERASE"/>
    <property type="match status" value="1"/>
</dbReference>
<dbReference type="GO" id="GO:0006044">
    <property type="term" value="P:N-acetylglucosamine metabolic process"/>
    <property type="evidence" value="ECO:0007669"/>
    <property type="project" value="TreeGrafter"/>
</dbReference>
<dbReference type="Proteomes" id="UP001316803">
    <property type="component" value="Unassembled WGS sequence"/>
</dbReference>
<sequence>MPEKVTSLFFRTYSRRFRLRLTALRLLLGIVLTIVFLCTGLWQYPEYGPEVPPLPDWYEHPELVEVPELLVPLQRKLFNKPPEPPARFEASARHKELLCTAQQHTELLLNDLEKEIPQNASAGSTTKTHSFLPLEEAEKLCAEDKLDAYPQRDHHRKIYDLFLVGTELDWTEIRLHELAPHVDYFVIVEAERSFTNKTKPLYFRKNWKHFSKFESKIIYHVLNDDAIIKSSNPWEHERYQRNALMTQVFPDLLGDKAPNQGDVIMVSDVDEIPRPETLEKLRNCDIPELTGMRSKFFLYSFQWQDADGDWGHPQATIWQGERTILPEALRMSWTTMNHTFDNASWHCTTCFQTVAELITKIEYFSHQEWNDEQFKEPADIVRRVRNGTDVFERGTPYVKIPQDQLDVPAYLKQHPERFSYLLDRDPPNANFRDYADGELRQVQGVMIED</sequence>
<accession>A0AAN8EB00</accession>
<dbReference type="EMBL" id="JAKLMC020000023">
    <property type="protein sequence ID" value="KAK5950994.1"/>
    <property type="molecule type" value="Genomic_DNA"/>
</dbReference>